<evidence type="ECO:0000256" key="4">
    <source>
        <dbReference type="ARBA" id="ARBA00022829"/>
    </source>
</evidence>
<sequence>MLNSESLPMLEAIILIFFNGLPQTTIICISVLQDDYESWLSFFLPDTPMRPNIMFSRLNSNCAPIVIVKPISSISPCEQILVEVKESSGKQWSCPWGHTSVDRIAPLFRTILDHLIHILDEEASDNKISQQARTVDCRLEGPWKDLLFGVSNSEQIDSSEQKKLKEDLEFICKMDLHEDLIKAISRGVRETKDVDKEPVILVMDLDIQSLPVLRKDEVYRMPSVMSIVHTCEKFHHSEKKSQENHSSFPVINPFNVYYVLNPTGDDKLTHLNTLATWIKEQFKRPRIVGASPSQEKLEEILRSRDRDLFIYTGDFKGGEYFYEGAISELERCAAIVELYF</sequence>
<evidence type="ECO:0000256" key="3">
    <source>
        <dbReference type="ARBA" id="ARBA00022801"/>
    </source>
</evidence>
<dbReference type="EMBL" id="JAUHHV010000004">
    <property type="protein sequence ID" value="KAK1427025.1"/>
    <property type="molecule type" value="Genomic_DNA"/>
</dbReference>
<evidence type="ECO:0000313" key="7">
    <source>
        <dbReference type="Proteomes" id="UP001229421"/>
    </source>
</evidence>
<dbReference type="GO" id="GO:0006508">
    <property type="term" value="P:proteolysis"/>
    <property type="evidence" value="ECO:0007669"/>
    <property type="project" value="InterPro"/>
</dbReference>
<evidence type="ECO:0000256" key="1">
    <source>
        <dbReference type="ARBA" id="ARBA00000451"/>
    </source>
</evidence>
<protein>
    <recommendedName>
        <fullName evidence="2">separase</fullName>
        <ecNumber evidence="2">3.4.22.49</ecNumber>
    </recommendedName>
</protein>
<keyword evidence="7" id="KW-1185">Reference proteome</keyword>
<evidence type="ECO:0000259" key="5">
    <source>
        <dbReference type="PROSITE" id="PS51700"/>
    </source>
</evidence>
<comment type="catalytic activity">
    <reaction evidence="1">
        <text>All bonds known to be hydrolyzed by this endopeptidase have arginine in P1 and an acidic residue in P4. P6 is often occupied by an acidic residue or by a hydroxy-amino-acid residue, the phosphorylation of which enhances cleavage.</text>
        <dbReference type="EC" id="3.4.22.49"/>
    </reaction>
</comment>
<dbReference type="PANTHER" id="PTHR12792:SF0">
    <property type="entry name" value="SEPARIN"/>
    <property type="match status" value="1"/>
</dbReference>
<accession>A0AAD8KPN7</accession>
<dbReference type="GO" id="GO:0004197">
    <property type="term" value="F:cysteine-type endopeptidase activity"/>
    <property type="evidence" value="ECO:0007669"/>
    <property type="project" value="InterPro"/>
</dbReference>
<gene>
    <name evidence="6" type="ORF">QVD17_15707</name>
</gene>
<dbReference type="Pfam" id="PF03568">
    <property type="entry name" value="Separin_C"/>
    <property type="match status" value="1"/>
</dbReference>
<evidence type="ECO:0000313" key="6">
    <source>
        <dbReference type="EMBL" id="KAK1427025.1"/>
    </source>
</evidence>
<organism evidence="6 7">
    <name type="scientific">Tagetes erecta</name>
    <name type="common">African marigold</name>
    <dbReference type="NCBI Taxonomy" id="13708"/>
    <lineage>
        <taxon>Eukaryota</taxon>
        <taxon>Viridiplantae</taxon>
        <taxon>Streptophyta</taxon>
        <taxon>Embryophyta</taxon>
        <taxon>Tracheophyta</taxon>
        <taxon>Spermatophyta</taxon>
        <taxon>Magnoliopsida</taxon>
        <taxon>eudicotyledons</taxon>
        <taxon>Gunneridae</taxon>
        <taxon>Pentapetalae</taxon>
        <taxon>asterids</taxon>
        <taxon>campanulids</taxon>
        <taxon>Asterales</taxon>
        <taxon>Asteraceae</taxon>
        <taxon>Asteroideae</taxon>
        <taxon>Heliantheae alliance</taxon>
        <taxon>Tageteae</taxon>
        <taxon>Tagetes</taxon>
    </lineage>
</organism>
<dbReference type="PROSITE" id="PS51700">
    <property type="entry name" value="SEPARIN"/>
    <property type="match status" value="1"/>
</dbReference>
<keyword evidence="3" id="KW-0378">Hydrolase</keyword>
<dbReference type="GO" id="GO:0005634">
    <property type="term" value="C:nucleus"/>
    <property type="evidence" value="ECO:0007669"/>
    <property type="project" value="InterPro"/>
</dbReference>
<dbReference type="InterPro" id="IPR005314">
    <property type="entry name" value="Peptidase_C50"/>
</dbReference>
<dbReference type="EC" id="3.4.22.49" evidence="2"/>
<evidence type="ECO:0000256" key="2">
    <source>
        <dbReference type="ARBA" id="ARBA00012489"/>
    </source>
</evidence>
<feature type="domain" description="Peptidase C50" evidence="5">
    <location>
        <begin position="253"/>
        <end position="340"/>
    </location>
</feature>
<reference evidence="6" key="1">
    <citation type="journal article" date="2023" name="bioRxiv">
        <title>Improved chromosome-level genome assembly for marigold (Tagetes erecta).</title>
        <authorList>
            <person name="Jiang F."/>
            <person name="Yuan L."/>
            <person name="Wang S."/>
            <person name="Wang H."/>
            <person name="Xu D."/>
            <person name="Wang A."/>
            <person name="Fan W."/>
        </authorList>
    </citation>
    <scope>NUCLEOTIDE SEQUENCE</scope>
    <source>
        <strain evidence="6">WSJ</strain>
        <tissue evidence="6">Leaf</tissue>
    </source>
</reference>
<dbReference type="InterPro" id="IPR030397">
    <property type="entry name" value="SEPARIN_core_dom"/>
</dbReference>
<comment type="caution">
    <text evidence="6">The sequence shown here is derived from an EMBL/GenBank/DDBJ whole genome shotgun (WGS) entry which is preliminary data.</text>
</comment>
<dbReference type="Proteomes" id="UP001229421">
    <property type="component" value="Unassembled WGS sequence"/>
</dbReference>
<keyword evidence="4" id="KW-0159">Chromosome partition</keyword>
<dbReference type="AlphaFoldDB" id="A0AAD8KPN7"/>
<name>A0AAD8KPN7_TARER</name>
<dbReference type="PANTHER" id="PTHR12792">
    <property type="entry name" value="EXTRA SPINDLE POLES 1-RELATED"/>
    <property type="match status" value="1"/>
</dbReference>
<dbReference type="GO" id="GO:0005737">
    <property type="term" value="C:cytoplasm"/>
    <property type="evidence" value="ECO:0007669"/>
    <property type="project" value="TreeGrafter"/>
</dbReference>
<dbReference type="GO" id="GO:0051307">
    <property type="term" value="P:meiotic chromosome separation"/>
    <property type="evidence" value="ECO:0007669"/>
    <property type="project" value="TreeGrafter"/>
</dbReference>
<dbReference type="GO" id="GO:0072686">
    <property type="term" value="C:mitotic spindle"/>
    <property type="evidence" value="ECO:0007669"/>
    <property type="project" value="TreeGrafter"/>
</dbReference>
<proteinExistence type="predicted"/>